<protein>
    <submittedName>
        <fullName evidence="2">Uncharacterized protein</fullName>
    </submittedName>
</protein>
<feature type="transmembrane region" description="Helical" evidence="1">
    <location>
        <begin position="65"/>
        <end position="86"/>
    </location>
</feature>
<gene>
    <name evidence="2" type="ORF">L207DRAFT_18972</name>
</gene>
<proteinExistence type="predicted"/>
<sequence length="119" mass="13254">MMSVTDTGEWPYGILLFVLLLTNRSIMRLTKGSKRANATGDGLYEDEDGAAAEHSAIQFSSKQSFIFIWVVVAAGLALSFSLAIFVTIQRDQAFGVLYLTRLWLLFAAWLSKQLNLSMK</sequence>
<keyword evidence="1" id="KW-0812">Transmembrane</keyword>
<organism evidence="2 3">
    <name type="scientific">Hyaloscypha variabilis (strain UAMH 11265 / GT02V1 / F)</name>
    <name type="common">Meliniomyces variabilis</name>
    <dbReference type="NCBI Taxonomy" id="1149755"/>
    <lineage>
        <taxon>Eukaryota</taxon>
        <taxon>Fungi</taxon>
        <taxon>Dikarya</taxon>
        <taxon>Ascomycota</taxon>
        <taxon>Pezizomycotina</taxon>
        <taxon>Leotiomycetes</taxon>
        <taxon>Helotiales</taxon>
        <taxon>Hyaloscyphaceae</taxon>
        <taxon>Hyaloscypha</taxon>
        <taxon>Hyaloscypha variabilis</taxon>
    </lineage>
</organism>
<name>A0A2J6SDS3_HYAVF</name>
<accession>A0A2J6SDS3</accession>
<evidence type="ECO:0000313" key="2">
    <source>
        <dbReference type="EMBL" id="PMD48916.1"/>
    </source>
</evidence>
<feature type="transmembrane region" description="Helical" evidence="1">
    <location>
        <begin position="12"/>
        <end position="30"/>
    </location>
</feature>
<feature type="transmembrane region" description="Helical" evidence="1">
    <location>
        <begin position="92"/>
        <end position="110"/>
    </location>
</feature>
<keyword evidence="1" id="KW-1133">Transmembrane helix</keyword>
<evidence type="ECO:0000256" key="1">
    <source>
        <dbReference type="SAM" id="Phobius"/>
    </source>
</evidence>
<keyword evidence="1" id="KW-0472">Membrane</keyword>
<dbReference type="Proteomes" id="UP000235786">
    <property type="component" value="Unassembled WGS sequence"/>
</dbReference>
<dbReference type="EMBL" id="KZ613937">
    <property type="protein sequence ID" value="PMD48916.1"/>
    <property type="molecule type" value="Genomic_DNA"/>
</dbReference>
<keyword evidence="3" id="KW-1185">Reference proteome</keyword>
<dbReference type="AlphaFoldDB" id="A0A2J6SDS3"/>
<evidence type="ECO:0000313" key="3">
    <source>
        <dbReference type="Proteomes" id="UP000235786"/>
    </source>
</evidence>
<reference evidence="2 3" key="1">
    <citation type="submission" date="2016-04" db="EMBL/GenBank/DDBJ databases">
        <title>A degradative enzymes factory behind the ericoid mycorrhizal symbiosis.</title>
        <authorList>
            <consortium name="DOE Joint Genome Institute"/>
            <person name="Martino E."/>
            <person name="Morin E."/>
            <person name="Grelet G."/>
            <person name="Kuo A."/>
            <person name="Kohler A."/>
            <person name="Daghino S."/>
            <person name="Barry K."/>
            <person name="Choi C."/>
            <person name="Cichocki N."/>
            <person name="Clum A."/>
            <person name="Copeland A."/>
            <person name="Hainaut M."/>
            <person name="Haridas S."/>
            <person name="Labutti K."/>
            <person name="Lindquist E."/>
            <person name="Lipzen A."/>
            <person name="Khouja H.-R."/>
            <person name="Murat C."/>
            <person name="Ohm R."/>
            <person name="Olson A."/>
            <person name="Spatafora J."/>
            <person name="Veneault-Fourrey C."/>
            <person name="Henrissat B."/>
            <person name="Grigoriev I."/>
            <person name="Martin F."/>
            <person name="Perotto S."/>
        </authorList>
    </citation>
    <scope>NUCLEOTIDE SEQUENCE [LARGE SCALE GENOMIC DNA]</scope>
    <source>
        <strain evidence="2 3">F</strain>
    </source>
</reference>